<reference evidence="2" key="1">
    <citation type="submission" date="2012-11" db="EMBL/GenBank/DDBJ databases">
        <title>Permanent draft genomes of Rhodopirellula europaea strain SH398 and 6C.</title>
        <authorList>
            <person name="Richter M."/>
            <person name="Richter-Heitmann T."/>
            <person name="Frank C."/>
            <person name="Harder J."/>
            <person name="Glockner F.O."/>
        </authorList>
    </citation>
    <scope>NUCLEOTIDE SEQUENCE</scope>
    <source>
        <strain evidence="2">6C</strain>
    </source>
</reference>
<dbReference type="Proteomes" id="UP000011529">
    <property type="component" value="Unassembled WGS sequence"/>
</dbReference>
<protein>
    <submittedName>
        <fullName evidence="2">Uncharacterized protein</fullName>
    </submittedName>
</protein>
<evidence type="ECO:0000313" key="2">
    <source>
        <dbReference type="EMBL" id="EMB14975.1"/>
    </source>
</evidence>
<evidence type="ECO:0000256" key="1">
    <source>
        <dbReference type="SAM" id="MobiDB-lite"/>
    </source>
</evidence>
<reference evidence="2" key="2">
    <citation type="journal article" date="2013" name="Mar. Genomics">
        <title>Expression of sulfatases in Rhodopirellula baltica and the diversity of sulfatases in the genus Rhodopirellula.</title>
        <authorList>
            <person name="Wegner C.E."/>
            <person name="Richter-Heitmann T."/>
            <person name="Klindworth A."/>
            <person name="Klockow C."/>
            <person name="Richter M."/>
            <person name="Achstetter T."/>
            <person name="Glockner F.O."/>
            <person name="Harder J."/>
        </authorList>
    </citation>
    <scope>NUCLEOTIDE SEQUENCE [LARGE SCALE GENOMIC DNA]</scope>
    <source>
        <strain evidence="2">6C</strain>
    </source>
</reference>
<comment type="caution">
    <text evidence="2">The sequence shown here is derived from an EMBL/GenBank/DDBJ whole genome shotgun (WGS) entry which is preliminary data.</text>
</comment>
<evidence type="ECO:0000313" key="3">
    <source>
        <dbReference type="Proteomes" id="UP000011529"/>
    </source>
</evidence>
<sequence length="59" mass="6397">MVIDPSSSPSFLPPHIEPTIIGLPTSIALHRDGNQYNQFSNTAIPRLGDGNGIRREKVA</sequence>
<proteinExistence type="predicted"/>
<accession>M2AD67</accession>
<organism evidence="2 3">
    <name type="scientific">Rhodopirellula europaea 6C</name>
    <dbReference type="NCBI Taxonomy" id="1263867"/>
    <lineage>
        <taxon>Bacteria</taxon>
        <taxon>Pseudomonadati</taxon>
        <taxon>Planctomycetota</taxon>
        <taxon>Planctomycetia</taxon>
        <taxon>Pirellulales</taxon>
        <taxon>Pirellulaceae</taxon>
        <taxon>Rhodopirellula</taxon>
    </lineage>
</organism>
<name>M2AD67_9BACT</name>
<feature type="region of interest" description="Disordered" evidence="1">
    <location>
        <begin position="40"/>
        <end position="59"/>
    </location>
</feature>
<gene>
    <name evidence="2" type="ORF">RE6C_04312</name>
</gene>
<dbReference type="AlphaFoldDB" id="M2AD67"/>
<keyword evidence="3" id="KW-1185">Reference proteome</keyword>
<dbReference type="EMBL" id="ANMO01000202">
    <property type="protein sequence ID" value="EMB14975.1"/>
    <property type="molecule type" value="Genomic_DNA"/>
</dbReference>